<evidence type="ECO:0000256" key="5">
    <source>
        <dbReference type="ARBA" id="ARBA00022695"/>
    </source>
</evidence>
<dbReference type="AlphaFoldDB" id="A0A1M5XJD1"/>
<dbReference type="InterPro" id="IPR005248">
    <property type="entry name" value="NadD/NMNAT"/>
</dbReference>
<evidence type="ECO:0000256" key="3">
    <source>
        <dbReference type="ARBA" id="ARBA00022642"/>
    </source>
</evidence>
<evidence type="ECO:0000256" key="10">
    <source>
        <dbReference type="HAMAP-Rule" id="MF_00244"/>
    </source>
</evidence>
<dbReference type="CDD" id="cd02165">
    <property type="entry name" value="NMNAT"/>
    <property type="match status" value="1"/>
</dbReference>
<dbReference type="InterPro" id="IPR014729">
    <property type="entry name" value="Rossmann-like_a/b/a_fold"/>
</dbReference>
<dbReference type="PANTHER" id="PTHR39321:SF3">
    <property type="entry name" value="PHOSPHOPANTETHEINE ADENYLYLTRANSFERASE"/>
    <property type="match status" value="1"/>
</dbReference>
<evidence type="ECO:0000256" key="4">
    <source>
        <dbReference type="ARBA" id="ARBA00022679"/>
    </source>
</evidence>
<dbReference type="NCBIfam" id="NF000840">
    <property type="entry name" value="PRK00071.1-3"/>
    <property type="match status" value="1"/>
</dbReference>
<name>A0A1M5XJD1_9CLOT</name>
<evidence type="ECO:0000256" key="2">
    <source>
        <dbReference type="ARBA" id="ARBA00005019"/>
    </source>
</evidence>
<comment type="catalytic activity">
    <reaction evidence="9 10">
        <text>nicotinate beta-D-ribonucleotide + ATP + H(+) = deamido-NAD(+) + diphosphate</text>
        <dbReference type="Rhea" id="RHEA:22860"/>
        <dbReference type="ChEBI" id="CHEBI:15378"/>
        <dbReference type="ChEBI" id="CHEBI:30616"/>
        <dbReference type="ChEBI" id="CHEBI:33019"/>
        <dbReference type="ChEBI" id="CHEBI:57502"/>
        <dbReference type="ChEBI" id="CHEBI:58437"/>
        <dbReference type="EC" id="2.7.7.18"/>
    </reaction>
</comment>
<keyword evidence="4 10" id="KW-0808">Transferase</keyword>
<comment type="similarity">
    <text evidence="10">Belongs to the NadD family.</text>
</comment>
<evidence type="ECO:0000313" key="12">
    <source>
        <dbReference type="EMBL" id="SHH99658.1"/>
    </source>
</evidence>
<dbReference type="Pfam" id="PF01467">
    <property type="entry name" value="CTP_transf_like"/>
    <property type="match status" value="1"/>
</dbReference>
<evidence type="ECO:0000259" key="11">
    <source>
        <dbReference type="Pfam" id="PF01467"/>
    </source>
</evidence>
<dbReference type="PANTHER" id="PTHR39321">
    <property type="entry name" value="NICOTINATE-NUCLEOTIDE ADENYLYLTRANSFERASE-RELATED"/>
    <property type="match status" value="1"/>
</dbReference>
<dbReference type="GO" id="GO:0005524">
    <property type="term" value="F:ATP binding"/>
    <property type="evidence" value="ECO:0007669"/>
    <property type="project" value="UniProtKB-KW"/>
</dbReference>
<feature type="domain" description="Cytidyltransferase-like" evidence="11">
    <location>
        <begin position="6"/>
        <end position="173"/>
    </location>
</feature>
<accession>A0A1M5XJD1</accession>
<dbReference type="InterPro" id="IPR004821">
    <property type="entry name" value="Cyt_trans-like"/>
</dbReference>
<gene>
    <name evidence="10" type="primary">nadD</name>
    <name evidence="12" type="ORF">SAMN02745941_01449</name>
</gene>
<proteinExistence type="inferred from homology"/>
<dbReference type="GO" id="GO:0009435">
    <property type="term" value="P:NAD+ biosynthetic process"/>
    <property type="evidence" value="ECO:0007669"/>
    <property type="project" value="UniProtKB-UniRule"/>
</dbReference>
<evidence type="ECO:0000256" key="8">
    <source>
        <dbReference type="ARBA" id="ARBA00023027"/>
    </source>
</evidence>
<evidence type="ECO:0000256" key="7">
    <source>
        <dbReference type="ARBA" id="ARBA00022840"/>
    </source>
</evidence>
<dbReference type="NCBIfam" id="TIGR00482">
    <property type="entry name" value="nicotinate (nicotinamide) nucleotide adenylyltransferase"/>
    <property type="match status" value="1"/>
</dbReference>
<dbReference type="EMBL" id="FQXU01000005">
    <property type="protein sequence ID" value="SHH99658.1"/>
    <property type="molecule type" value="Genomic_DNA"/>
</dbReference>
<keyword evidence="6 10" id="KW-0547">Nucleotide-binding</keyword>
<evidence type="ECO:0000313" key="13">
    <source>
        <dbReference type="Proteomes" id="UP000184241"/>
    </source>
</evidence>
<protein>
    <recommendedName>
        <fullName evidence="10">Probable nicotinate-nucleotide adenylyltransferase</fullName>
        <ecNumber evidence="10">2.7.7.18</ecNumber>
    </recommendedName>
    <alternativeName>
        <fullName evidence="10">Deamido-NAD(+) diphosphorylase</fullName>
    </alternativeName>
    <alternativeName>
        <fullName evidence="10">Deamido-NAD(+) pyrophosphorylase</fullName>
    </alternativeName>
    <alternativeName>
        <fullName evidence="10">Nicotinate mononucleotide adenylyltransferase</fullName>
        <shortName evidence="10">NaMN adenylyltransferase</shortName>
    </alternativeName>
</protein>
<organism evidence="12 13">
    <name type="scientific">Clostridium intestinale DSM 6191</name>
    <dbReference type="NCBI Taxonomy" id="1121320"/>
    <lineage>
        <taxon>Bacteria</taxon>
        <taxon>Bacillati</taxon>
        <taxon>Bacillota</taxon>
        <taxon>Clostridia</taxon>
        <taxon>Eubacteriales</taxon>
        <taxon>Clostridiaceae</taxon>
        <taxon>Clostridium</taxon>
    </lineage>
</organism>
<dbReference type="RefSeq" id="WP_073018172.1">
    <property type="nucleotide sequence ID" value="NZ_FQXU01000005.1"/>
</dbReference>
<evidence type="ECO:0000256" key="9">
    <source>
        <dbReference type="ARBA" id="ARBA00048721"/>
    </source>
</evidence>
<keyword evidence="8 10" id="KW-0520">NAD</keyword>
<sequence>MKKIGILGGTFDPPHNGHIYIAEQAYKRLKLDKIIFMPAGSPPHKTHKQITDENIRYKMVKLITKGYPYFDVSDYEISKGGLSYTYLTLKHLNEVNKDCKFYFIAGADSLLQLNNWRNVQGILDNAALVVFGRPGFPKEKLLEEKKKVEEKYNHDIIYLDLLELNISSSQIREEIENGLPIPDEVLTEEVREYIGYMGLYKER</sequence>
<evidence type="ECO:0000256" key="6">
    <source>
        <dbReference type="ARBA" id="ARBA00022741"/>
    </source>
</evidence>
<evidence type="ECO:0000256" key="1">
    <source>
        <dbReference type="ARBA" id="ARBA00002324"/>
    </source>
</evidence>
<keyword evidence="3 10" id="KW-0662">Pyridine nucleotide biosynthesis</keyword>
<dbReference type="UniPathway" id="UPA00253">
    <property type="reaction ID" value="UER00332"/>
</dbReference>
<dbReference type="SUPFAM" id="SSF52374">
    <property type="entry name" value="Nucleotidylyl transferase"/>
    <property type="match status" value="1"/>
</dbReference>
<dbReference type="Proteomes" id="UP000184241">
    <property type="component" value="Unassembled WGS sequence"/>
</dbReference>
<dbReference type="Gene3D" id="3.40.50.620">
    <property type="entry name" value="HUPs"/>
    <property type="match status" value="1"/>
</dbReference>
<keyword evidence="5 10" id="KW-0548">Nucleotidyltransferase</keyword>
<dbReference type="NCBIfam" id="TIGR00125">
    <property type="entry name" value="cyt_tran_rel"/>
    <property type="match status" value="1"/>
</dbReference>
<comment type="pathway">
    <text evidence="2 10">Cofactor biosynthesis; NAD(+) biosynthesis; deamido-NAD(+) from nicotinate D-ribonucleotide: step 1/1.</text>
</comment>
<dbReference type="GO" id="GO:0004515">
    <property type="term" value="F:nicotinate-nucleotide adenylyltransferase activity"/>
    <property type="evidence" value="ECO:0007669"/>
    <property type="project" value="UniProtKB-UniRule"/>
</dbReference>
<keyword evidence="7 10" id="KW-0067">ATP-binding</keyword>
<dbReference type="EC" id="2.7.7.18" evidence="10"/>
<reference evidence="12 13" key="1">
    <citation type="submission" date="2016-11" db="EMBL/GenBank/DDBJ databases">
        <authorList>
            <person name="Jaros S."/>
            <person name="Januszkiewicz K."/>
            <person name="Wedrychowicz H."/>
        </authorList>
    </citation>
    <scope>NUCLEOTIDE SEQUENCE [LARGE SCALE GENOMIC DNA]</scope>
    <source>
        <strain evidence="12 13">DSM 6191</strain>
    </source>
</reference>
<dbReference type="HAMAP" id="MF_00244">
    <property type="entry name" value="NaMN_adenylyltr"/>
    <property type="match status" value="1"/>
</dbReference>
<comment type="function">
    <text evidence="1 10">Catalyzes the reversible adenylation of nicotinate mononucleotide (NaMN) to nicotinic acid adenine dinucleotide (NaAD).</text>
</comment>